<dbReference type="InterPro" id="IPR029063">
    <property type="entry name" value="SAM-dependent_MTases_sf"/>
</dbReference>
<keyword evidence="3" id="KW-0808">Transferase</keyword>
<dbReference type="RefSeq" id="WP_159397470.1">
    <property type="nucleotide sequence ID" value="NZ_CP012673.1"/>
</dbReference>
<feature type="domain" description="Methyltransferase" evidence="2">
    <location>
        <begin position="70"/>
        <end position="112"/>
    </location>
</feature>
<sequence>MFLRRALLVPTLLRSALRAPRDRRAAWDRYWRDIRRTGPGGEVLWDGGAPEELGWAIDLACRTMDTTRPVVDVGCGNGRYTRALSPWFAAAIGVDISAQAVTHAERETLAEGAGATDPAGAARGSDGATSSPPRVAFRTLDMTEPGAGERLRAEVGTANVFVRGLFHTLDAAHRGRLVESCRALVGQHGTVLLVETDYPGSALSYLDFLGARGSDFPEPILRCLEAGLPAPARFGAKEVARHFPEPAWERVEAGRAELHPAAMRPGQPQRPIPAFFAALRARPGRLSS</sequence>
<feature type="region of interest" description="Disordered" evidence="1">
    <location>
        <begin position="108"/>
        <end position="134"/>
    </location>
</feature>
<proteinExistence type="predicted"/>
<protein>
    <submittedName>
        <fullName evidence="3">Methyltransferase type 12</fullName>
    </submittedName>
</protein>
<dbReference type="Gene3D" id="3.40.50.150">
    <property type="entry name" value="Vaccinia Virus protein VP39"/>
    <property type="match status" value="1"/>
</dbReference>
<accession>A0A2L0EZZ9</accession>
<reference evidence="3 4" key="1">
    <citation type="submission" date="2015-09" db="EMBL/GenBank/DDBJ databases">
        <title>Sorangium comparison.</title>
        <authorList>
            <person name="Zaburannyi N."/>
            <person name="Bunk B."/>
            <person name="Overmann J."/>
            <person name="Mueller R."/>
        </authorList>
    </citation>
    <scope>NUCLEOTIDE SEQUENCE [LARGE SCALE GENOMIC DNA]</scope>
    <source>
        <strain evidence="3 4">So ce26</strain>
    </source>
</reference>
<dbReference type="OrthoDB" id="9797252at2"/>
<dbReference type="GO" id="GO:0008168">
    <property type="term" value="F:methyltransferase activity"/>
    <property type="evidence" value="ECO:0007669"/>
    <property type="project" value="UniProtKB-KW"/>
</dbReference>
<evidence type="ECO:0000313" key="4">
    <source>
        <dbReference type="Proteomes" id="UP000238348"/>
    </source>
</evidence>
<evidence type="ECO:0000259" key="2">
    <source>
        <dbReference type="Pfam" id="PF13649"/>
    </source>
</evidence>
<dbReference type="InterPro" id="IPR041698">
    <property type="entry name" value="Methyltransf_25"/>
</dbReference>
<evidence type="ECO:0000313" key="3">
    <source>
        <dbReference type="EMBL" id="AUX44860.1"/>
    </source>
</evidence>
<organism evidence="3 4">
    <name type="scientific">Sorangium cellulosum</name>
    <name type="common">Polyangium cellulosum</name>
    <dbReference type="NCBI Taxonomy" id="56"/>
    <lineage>
        <taxon>Bacteria</taxon>
        <taxon>Pseudomonadati</taxon>
        <taxon>Myxococcota</taxon>
        <taxon>Polyangia</taxon>
        <taxon>Polyangiales</taxon>
        <taxon>Polyangiaceae</taxon>
        <taxon>Sorangium</taxon>
    </lineage>
</organism>
<dbReference type="CDD" id="cd02440">
    <property type="entry name" value="AdoMet_MTases"/>
    <property type="match status" value="1"/>
</dbReference>
<gene>
    <name evidence="3" type="ORF">SOCE26_063300</name>
</gene>
<dbReference type="Pfam" id="PF13649">
    <property type="entry name" value="Methyltransf_25"/>
    <property type="match status" value="1"/>
</dbReference>
<dbReference type="AlphaFoldDB" id="A0A2L0EZZ9"/>
<dbReference type="Proteomes" id="UP000238348">
    <property type="component" value="Chromosome"/>
</dbReference>
<dbReference type="GO" id="GO:0032259">
    <property type="term" value="P:methylation"/>
    <property type="evidence" value="ECO:0007669"/>
    <property type="project" value="UniProtKB-KW"/>
</dbReference>
<dbReference type="EMBL" id="CP012673">
    <property type="protein sequence ID" value="AUX44860.1"/>
    <property type="molecule type" value="Genomic_DNA"/>
</dbReference>
<name>A0A2L0EZZ9_SORCE</name>
<keyword evidence="3" id="KW-0489">Methyltransferase</keyword>
<dbReference type="SUPFAM" id="SSF53335">
    <property type="entry name" value="S-adenosyl-L-methionine-dependent methyltransferases"/>
    <property type="match status" value="1"/>
</dbReference>
<evidence type="ECO:0000256" key="1">
    <source>
        <dbReference type="SAM" id="MobiDB-lite"/>
    </source>
</evidence>